<dbReference type="SUPFAM" id="SSF55031">
    <property type="entry name" value="Bacterial exopeptidase dimerisation domain"/>
    <property type="match status" value="1"/>
</dbReference>
<protein>
    <submittedName>
        <fullName evidence="5">Amidohydrolase</fullName>
    </submittedName>
</protein>
<keyword evidence="3" id="KW-0732">Signal</keyword>
<dbReference type="PANTHER" id="PTHR30575:SF0">
    <property type="entry name" value="XAA-ARG DIPEPTIDASE"/>
    <property type="match status" value="1"/>
</dbReference>
<feature type="domain" description="Peptidase M20 dimerisation" evidence="4">
    <location>
        <begin position="210"/>
        <end position="301"/>
    </location>
</feature>
<dbReference type="RefSeq" id="WP_202009461.1">
    <property type="nucleotide sequence ID" value="NZ_JAERRB010000003.1"/>
</dbReference>
<evidence type="ECO:0000256" key="2">
    <source>
        <dbReference type="SAM" id="MobiDB-lite"/>
    </source>
</evidence>
<proteinExistence type="predicted"/>
<dbReference type="SUPFAM" id="SSF53187">
    <property type="entry name" value="Zn-dependent exopeptidases"/>
    <property type="match status" value="1"/>
</dbReference>
<dbReference type="InterPro" id="IPR011650">
    <property type="entry name" value="Peptidase_M20_dimer"/>
</dbReference>
<reference evidence="5 6" key="1">
    <citation type="submission" date="2021-01" db="EMBL/GenBank/DDBJ databases">
        <title>Chryseolinea sp. Jin1 Genome sequencing and assembly.</title>
        <authorList>
            <person name="Kim I."/>
        </authorList>
    </citation>
    <scope>NUCLEOTIDE SEQUENCE [LARGE SCALE GENOMIC DNA]</scope>
    <source>
        <strain evidence="5 6">Jin1</strain>
    </source>
</reference>
<evidence type="ECO:0000313" key="6">
    <source>
        <dbReference type="Proteomes" id="UP000613030"/>
    </source>
</evidence>
<name>A0ABS1KR84_9BACT</name>
<feature type="chain" id="PRO_5047446816" evidence="3">
    <location>
        <begin position="21"/>
        <end position="480"/>
    </location>
</feature>
<dbReference type="Pfam" id="PF07687">
    <property type="entry name" value="M20_dimer"/>
    <property type="match status" value="1"/>
</dbReference>
<dbReference type="NCBIfam" id="TIGR01891">
    <property type="entry name" value="amidohydrolases"/>
    <property type="match status" value="1"/>
</dbReference>
<dbReference type="InterPro" id="IPR017145">
    <property type="entry name" value="Aminobenzoyl-glu_utiliz_pB"/>
</dbReference>
<keyword evidence="6" id="KW-1185">Reference proteome</keyword>
<dbReference type="InterPro" id="IPR017439">
    <property type="entry name" value="Amidohydrolase"/>
</dbReference>
<dbReference type="InterPro" id="IPR052030">
    <property type="entry name" value="Peptidase_M20/M20A_hydrolases"/>
</dbReference>
<evidence type="ECO:0000256" key="3">
    <source>
        <dbReference type="SAM" id="SignalP"/>
    </source>
</evidence>
<evidence type="ECO:0000313" key="5">
    <source>
        <dbReference type="EMBL" id="MBL0741874.1"/>
    </source>
</evidence>
<dbReference type="Pfam" id="PF01546">
    <property type="entry name" value="Peptidase_M20"/>
    <property type="match status" value="1"/>
</dbReference>
<gene>
    <name evidence="5" type="ORF">JI741_11635</name>
</gene>
<keyword evidence="1" id="KW-0378">Hydrolase</keyword>
<sequence>MMKRLLCLWLMTIVMSSAIAQTKKINPNKDAVIKSIDKHQQELIKVSDEVWAYAETALKEDKSAKALADYAEAQGFRVTRGVAEMPTAFVAEYGSGKPVIGIMGEFDALPGISQKAQPEKEPLVKGAAGHGCGHNLFGAGSLGAAVAIKELMQQGKVKGTIRFYGTPAEESVGGKIYMAREGLFKDVDVCLDWHPDVEISANMQSSQAMVDFQVEFKGKAAHAAADPWNGRSAVDGLELFLDGVNMLREHVKPSVRMHYVIQSGGDVPNVVPEYGKVWMWVRDSKREGVEEVFARVKDIAKGAGLMAGVEATVTVKTGDYELLVNRKGAEALQKNLEILGPITYTEAENAFAKKIQEVSTGKQTGLDGKIRPLKETRENPDGGSTDVGDISWIVPEITVLVTTAPGNAPWHSWAVVACGGMSIGHKGLLFAAKSMAMTMVDLYENETLRKDIRAEFEKRRDGHVYKAYIPEGPPPVPAKE</sequence>
<evidence type="ECO:0000259" key="4">
    <source>
        <dbReference type="Pfam" id="PF07687"/>
    </source>
</evidence>
<feature type="region of interest" description="Disordered" evidence="2">
    <location>
        <begin position="366"/>
        <end position="387"/>
    </location>
</feature>
<dbReference type="InterPro" id="IPR002933">
    <property type="entry name" value="Peptidase_M20"/>
</dbReference>
<dbReference type="EMBL" id="JAERRB010000003">
    <property type="protein sequence ID" value="MBL0741874.1"/>
    <property type="molecule type" value="Genomic_DNA"/>
</dbReference>
<evidence type="ECO:0000256" key="1">
    <source>
        <dbReference type="ARBA" id="ARBA00022801"/>
    </source>
</evidence>
<feature type="compositionally biased region" description="Basic and acidic residues" evidence="2">
    <location>
        <begin position="368"/>
        <end position="380"/>
    </location>
</feature>
<dbReference type="InterPro" id="IPR036264">
    <property type="entry name" value="Bact_exopeptidase_dim_dom"/>
</dbReference>
<dbReference type="Gene3D" id="3.40.630.10">
    <property type="entry name" value="Zn peptidases"/>
    <property type="match status" value="1"/>
</dbReference>
<accession>A0ABS1KR84</accession>
<dbReference type="PANTHER" id="PTHR30575">
    <property type="entry name" value="PEPTIDASE M20"/>
    <property type="match status" value="1"/>
</dbReference>
<dbReference type="Gene3D" id="3.30.70.360">
    <property type="match status" value="1"/>
</dbReference>
<comment type="caution">
    <text evidence="5">The sequence shown here is derived from an EMBL/GenBank/DDBJ whole genome shotgun (WGS) entry which is preliminary data.</text>
</comment>
<dbReference type="Proteomes" id="UP000613030">
    <property type="component" value="Unassembled WGS sequence"/>
</dbReference>
<feature type="signal peptide" evidence="3">
    <location>
        <begin position="1"/>
        <end position="20"/>
    </location>
</feature>
<organism evidence="5 6">
    <name type="scientific">Chryseolinea lacunae</name>
    <dbReference type="NCBI Taxonomy" id="2801331"/>
    <lineage>
        <taxon>Bacteria</taxon>
        <taxon>Pseudomonadati</taxon>
        <taxon>Bacteroidota</taxon>
        <taxon>Cytophagia</taxon>
        <taxon>Cytophagales</taxon>
        <taxon>Fulvivirgaceae</taxon>
        <taxon>Chryseolinea</taxon>
    </lineage>
</organism>
<dbReference type="PIRSF" id="PIRSF037227">
    <property type="entry name" value="Aminobenzoyl-glu_utiliz_pB"/>
    <property type="match status" value="1"/>
</dbReference>